<evidence type="ECO:0000313" key="2">
    <source>
        <dbReference type="EMBL" id="SKC30686.1"/>
    </source>
</evidence>
<dbReference type="OrthoDB" id="5825756at2"/>
<protein>
    <recommendedName>
        <fullName evidence="4">Lysozyme inhibitor LprI N-terminal domain-containing protein</fullName>
    </recommendedName>
</protein>
<keyword evidence="1" id="KW-0732">Signal</keyword>
<dbReference type="AlphaFoldDB" id="A0A1T5HV92"/>
<dbReference type="PROSITE" id="PS51257">
    <property type="entry name" value="PROKAR_LIPOPROTEIN"/>
    <property type="match status" value="1"/>
</dbReference>
<sequence length="130" mass="14187">MHPFMKKTILVTLTVGALFSAAANATNSIVVQSCVSNQNYDEQGLILCLQQATKSAKNQVYNFTNQGDKYSKQIDNQCSSQKATIDKGPIISSDKATLAMCYANAWSAARDSLLGEKYSTTLTTDVYKDK</sequence>
<organism evidence="2 3">
    <name type="scientific">Photobacterium piscicola</name>
    <dbReference type="NCBI Taxonomy" id="1378299"/>
    <lineage>
        <taxon>Bacteria</taxon>
        <taxon>Pseudomonadati</taxon>
        <taxon>Pseudomonadota</taxon>
        <taxon>Gammaproteobacteria</taxon>
        <taxon>Vibrionales</taxon>
        <taxon>Vibrionaceae</taxon>
        <taxon>Photobacterium</taxon>
    </lineage>
</organism>
<proteinExistence type="predicted"/>
<dbReference type="Proteomes" id="UP000189966">
    <property type="component" value="Unassembled WGS sequence"/>
</dbReference>
<dbReference type="EMBL" id="FUZI01000001">
    <property type="protein sequence ID" value="SKC30686.1"/>
    <property type="molecule type" value="Genomic_DNA"/>
</dbReference>
<reference evidence="2 3" key="1">
    <citation type="submission" date="2017-02" db="EMBL/GenBank/DDBJ databases">
        <authorList>
            <person name="Peterson S.W."/>
        </authorList>
    </citation>
    <scope>NUCLEOTIDE SEQUENCE [LARGE SCALE GENOMIC DNA]</scope>
    <source>
        <strain evidence="3">type strain: NCCB 100098</strain>
    </source>
</reference>
<evidence type="ECO:0000256" key="1">
    <source>
        <dbReference type="SAM" id="SignalP"/>
    </source>
</evidence>
<gene>
    <name evidence="2" type="ORF">CZ809_00162</name>
</gene>
<evidence type="ECO:0008006" key="4">
    <source>
        <dbReference type="Google" id="ProtNLM"/>
    </source>
</evidence>
<feature type="signal peptide" evidence="1">
    <location>
        <begin position="1"/>
        <end position="25"/>
    </location>
</feature>
<evidence type="ECO:0000313" key="3">
    <source>
        <dbReference type="Proteomes" id="UP000189966"/>
    </source>
</evidence>
<accession>A0A1T5HV92</accession>
<feature type="chain" id="PRO_5013069540" description="Lysozyme inhibitor LprI N-terminal domain-containing protein" evidence="1">
    <location>
        <begin position="26"/>
        <end position="130"/>
    </location>
</feature>
<name>A0A1T5HV92_9GAMM</name>